<feature type="transmembrane region" description="Helical" evidence="7">
    <location>
        <begin position="373"/>
        <end position="398"/>
    </location>
</feature>
<organism evidence="9 10">
    <name type="scientific">Vreelandella arcis</name>
    <dbReference type="NCBI Taxonomy" id="416873"/>
    <lineage>
        <taxon>Bacteria</taxon>
        <taxon>Pseudomonadati</taxon>
        <taxon>Pseudomonadota</taxon>
        <taxon>Gammaproteobacteria</taxon>
        <taxon>Oceanospirillales</taxon>
        <taxon>Halomonadaceae</taxon>
        <taxon>Vreelandella</taxon>
    </lineage>
</organism>
<reference evidence="10" key="1">
    <citation type="submission" date="2016-10" db="EMBL/GenBank/DDBJ databases">
        <authorList>
            <person name="Varghese N."/>
            <person name="Submissions S."/>
        </authorList>
    </citation>
    <scope>NUCLEOTIDE SEQUENCE [LARGE SCALE GENOMIC DNA]</scope>
    <source>
        <strain evidence="10">CGMCC 1.6494</strain>
    </source>
</reference>
<keyword evidence="6 7" id="KW-0472">Membrane</keyword>
<feature type="transmembrane region" description="Helical" evidence="7">
    <location>
        <begin position="229"/>
        <end position="251"/>
    </location>
</feature>
<evidence type="ECO:0000256" key="5">
    <source>
        <dbReference type="ARBA" id="ARBA00022989"/>
    </source>
</evidence>
<feature type="transmembrane region" description="Helical" evidence="7">
    <location>
        <begin position="59"/>
        <end position="78"/>
    </location>
</feature>
<protein>
    <recommendedName>
        <fullName evidence="7">TRAP transporter large permease protein</fullName>
    </recommendedName>
</protein>
<gene>
    <name evidence="9" type="ORF">SAMN04487951_12029</name>
</gene>
<dbReference type="STRING" id="416873.SAMN04487951_12029"/>
<dbReference type="InterPro" id="IPR010656">
    <property type="entry name" value="DctM"/>
</dbReference>
<comment type="subunit">
    <text evidence="7">The complex comprises the extracytoplasmic solute receptor protein and the two transmembrane proteins.</text>
</comment>
<keyword evidence="10" id="KW-1185">Reference proteome</keyword>
<dbReference type="InterPro" id="IPR004681">
    <property type="entry name" value="TRAP_DctM"/>
</dbReference>
<feature type="transmembrane region" description="Helical" evidence="7">
    <location>
        <begin position="410"/>
        <end position="438"/>
    </location>
</feature>
<feature type="transmembrane region" description="Helical" evidence="7">
    <location>
        <begin position="6"/>
        <end position="38"/>
    </location>
</feature>
<dbReference type="Proteomes" id="UP000199677">
    <property type="component" value="Unassembled WGS sequence"/>
</dbReference>
<keyword evidence="2" id="KW-1003">Cell membrane</keyword>
<comment type="similarity">
    <text evidence="7">Belongs to the TRAP transporter large permease family.</text>
</comment>
<evidence type="ECO:0000256" key="2">
    <source>
        <dbReference type="ARBA" id="ARBA00022475"/>
    </source>
</evidence>
<evidence type="ECO:0000313" key="9">
    <source>
        <dbReference type="EMBL" id="SDO31275.1"/>
    </source>
</evidence>
<dbReference type="Pfam" id="PF06808">
    <property type="entry name" value="DctM"/>
    <property type="match status" value="1"/>
</dbReference>
<sequence length="444" mass="46797">MDPITLGIIVAVGLIVLMAIGTPIAFALGGVSLMALLYDRGLPELTYFGETFFDRIAEFGFVAIPMFILMGAAVASSPTGRDLYRSLDLWMGRLPAGLAVSNIGACSIFAALSGSSPATCAAIGKMGIPEMRTRGYPDGVAAGCIAAGGTLGILIPPSVTMIIYGISTETSIGRLFIAGVVPGFMLAGLFMIWTIIACKLAGGYANPLAVSAEKLKNTVQQNVDSNMKAVVRVLPFLGVVAGILLALYGGVATPSEAAGVGAFLCLMLAILIYRMWQIGPIKLIMRDSLRESVMIMLVIACAEVFAYALSSMFITQTVAAAIADMDVNRWVLMGVINVFLLVAGFFLPPVAVIVMTAPILLPIILAANFDPYWFAVILTINLEIGLITPPVGLNLFIIKGIAPDISLRDILLGSLPYALCMVLAILLLCLFPGIALWLPNLIMG</sequence>
<dbReference type="PIRSF" id="PIRSF006066">
    <property type="entry name" value="HI0050"/>
    <property type="match status" value="1"/>
</dbReference>
<evidence type="ECO:0000256" key="1">
    <source>
        <dbReference type="ARBA" id="ARBA00004429"/>
    </source>
</evidence>
<feature type="transmembrane region" description="Helical" evidence="7">
    <location>
        <begin position="335"/>
        <end position="361"/>
    </location>
</feature>
<keyword evidence="5 7" id="KW-1133">Transmembrane helix</keyword>
<evidence type="ECO:0000259" key="8">
    <source>
        <dbReference type="Pfam" id="PF06808"/>
    </source>
</evidence>
<feature type="transmembrane region" description="Helical" evidence="7">
    <location>
        <begin position="98"/>
        <end position="123"/>
    </location>
</feature>
<feature type="domain" description="TRAP C4-dicarboxylate transport system permease DctM subunit" evidence="8">
    <location>
        <begin position="12"/>
        <end position="434"/>
    </location>
</feature>
<evidence type="ECO:0000256" key="7">
    <source>
        <dbReference type="RuleBase" id="RU369079"/>
    </source>
</evidence>
<dbReference type="PANTHER" id="PTHR33362">
    <property type="entry name" value="SIALIC ACID TRAP TRANSPORTER PERMEASE PROTEIN SIAT-RELATED"/>
    <property type="match status" value="1"/>
</dbReference>
<dbReference type="EMBL" id="FNII01000020">
    <property type="protein sequence ID" value="SDO31275.1"/>
    <property type="molecule type" value="Genomic_DNA"/>
</dbReference>
<dbReference type="PANTHER" id="PTHR33362:SF5">
    <property type="entry name" value="C4-DICARBOXYLATE TRAP TRANSPORTER LARGE PERMEASE PROTEIN DCTM"/>
    <property type="match status" value="1"/>
</dbReference>
<name>A0A1H0IIU3_9GAMM</name>
<dbReference type="NCBIfam" id="TIGR00786">
    <property type="entry name" value="dctM"/>
    <property type="match status" value="1"/>
</dbReference>
<feature type="transmembrane region" description="Helical" evidence="7">
    <location>
        <begin position="297"/>
        <end position="323"/>
    </location>
</feature>
<accession>A0A1H0IIU3</accession>
<dbReference type="OrthoDB" id="9796052at2"/>
<keyword evidence="7" id="KW-0813">Transport</keyword>
<proteinExistence type="inferred from homology"/>
<evidence type="ECO:0000313" key="10">
    <source>
        <dbReference type="Proteomes" id="UP000199677"/>
    </source>
</evidence>
<comment type="caution">
    <text evidence="7">Lacks conserved residue(s) required for the propagation of feature annotation.</text>
</comment>
<dbReference type="AlphaFoldDB" id="A0A1H0IIU3"/>
<evidence type="ECO:0000256" key="3">
    <source>
        <dbReference type="ARBA" id="ARBA00022519"/>
    </source>
</evidence>
<feature type="transmembrane region" description="Helical" evidence="7">
    <location>
        <begin position="257"/>
        <end position="276"/>
    </location>
</feature>
<dbReference type="RefSeq" id="WP_089707962.1">
    <property type="nucleotide sequence ID" value="NZ_FNII01000020.1"/>
</dbReference>
<evidence type="ECO:0000256" key="4">
    <source>
        <dbReference type="ARBA" id="ARBA00022692"/>
    </source>
</evidence>
<keyword evidence="4 7" id="KW-0812">Transmembrane</keyword>
<evidence type="ECO:0000256" key="6">
    <source>
        <dbReference type="ARBA" id="ARBA00023136"/>
    </source>
</evidence>
<comment type="subcellular location">
    <subcellularLocation>
        <location evidence="1 7">Cell inner membrane</location>
        <topology evidence="1 7">Multi-pass membrane protein</topology>
    </subcellularLocation>
</comment>
<dbReference type="GO" id="GO:0022857">
    <property type="term" value="F:transmembrane transporter activity"/>
    <property type="evidence" value="ECO:0007669"/>
    <property type="project" value="UniProtKB-UniRule"/>
</dbReference>
<comment type="function">
    <text evidence="7">Part of the tripartite ATP-independent periplasmic (TRAP) transport system.</text>
</comment>
<keyword evidence="3 7" id="KW-0997">Cell inner membrane</keyword>
<dbReference type="GO" id="GO:0005886">
    <property type="term" value="C:plasma membrane"/>
    <property type="evidence" value="ECO:0007669"/>
    <property type="project" value="UniProtKB-SubCell"/>
</dbReference>
<feature type="transmembrane region" description="Helical" evidence="7">
    <location>
        <begin position="175"/>
        <end position="196"/>
    </location>
</feature>